<dbReference type="OrthoDB" id="162678at2"/>
<protein>
    <recommendedName>
        <fullName evidence="5">Blue (Type 1) copper domain protein</fullName>
    </recommendedName>
</protein>
<dbReference type="Gene3D" id="2.60.40.420">
    <property type="entry name" value="Cupredoxins - blue copper proteins"/>
    <property type="match status" value="1"/>
</dbReference>
<sequence>MRRLGYLSTMSLLVMLLGILAACGGGQTASPPPGTTASEAPASAPPAASSPATASPAAGFDSTAGVATVIAKDFSFDAPDTVPAGPITFRLVNQGTEPHHLQLAKLPEGKTIADLEADMSAGKPMNWLIDAGGPNAAIPGDSTIAVAPLEAGQYVLMCVIPSPDGTPHVAKGMIKPLQVTADATTAVEPAANITMTLKDYAFDLSTPVTAGKHTIKVVNAGPQSHEVAVLQFAPGKTMNDFMAWEEGGMKEPPPGKFLGGITAIANGEHGYFTEDFAPGDYALLCFLPDTGDGKPHLAHGMAQSFTIQ</sequence>
<evidence type="ECO:0000313" key="3">
    <source>
        <dbReference type="EMBL" id="CCF84975.1"/>
    </source>
</evidence>
<organism evidence="3 4">
    <name type="scientific">Nitrolancea hollandica Lb</name>
    <dbReference type="NCBI Taxonomy" id="1129897"/>
    <lineage>
        <taxon>Bacteria</taxon>
        <taxon>Pseudomonadati</taxon>
        <taxon>Thermomicrobiota</taxon>
        <taxon>Thermomicrobia</taxon>
        <taxon>Sphaerobacterales</taxon>
        <taxon>Sphaerobacterineae</taxon>
        <taxon>Sphaerobacteraceae</taxon>
        <taxon>Nitrolancea</taxon>
    </lineage>
</organism>
<proteinExistence type="predicted"/>
<feature type="region of interest" description="Disordered" evidence="1">
    <location>
        <begin position="27"/>
        <end position="57"/>
    </location>
</feature>
<evidence type="ECO:0000256" key="2">
    <source>
        <dbReference type="SAM" id="SignalP"/>
    </source>
</evidence>
<dbReference type="Proteomes" id="UP000004221">
    <property type="component" value="Unassembled WGS sequence"/>
</dbReference>
<feature type="signal peptide" evidence="2">
    <location>
        <begin position="1"/>
        <end position="21"/>
    </location>
</feature>
<name>I4EJW3_9BACT</name>
<feature type="chain" id="PRO_5003688835" description="Blue (Type 1) copper domain protein" evidence="2">
    <location>
        <begin position="22"/>
        <end position="308"/>
    </location>
</feature>
<keyword evidence="2" id="KW-0732">Signal</keyword>
<dbReference type="AlphaFoldDB" id="I4EJW3"/>
<evidence type="ECO:0000256" key="1">
    <source>
        <dbReference type="SAM" id="MobiDB-lite"/>
    </source>
</evidence>
<comment type="caution">
    <text evidence="3">The sequence shown here is derived from an EMBL/GenBank/DDBJ whole genome shotgun (WGS) entry which is preliminary data.</text>
</comment>
<evidence type="ECO:0000313" key="4">
    <source>
        <dbReference type="Proteomes" id="UP000004221"/>
    </source>
</evidence>
<dbReference type="PROSITE" id="PS51257">
    <property type="entry name" value="PROKAR_LIPOPROTEIN"/>
    <property type="match status" value="1"/>
</dbReference>
<dbReference type="EMBL" id="CAGS01000364">
    <property type="protein sequence ID" value="CCF84975.1"/>
    <property type="molecule type" value="Genomic_DNA"/>
</dbReference>
<dbReference type="InterPro" id="IPR008972">
    <property type="entry name" value="Cupredoxin"/>
</dbReference>
<reference evidence="3 4" key="1">
    <citation type="journal article" date="2012" name="ISME J.">
        <title>Nitrification expanded: discovery, physiology and genomics of a nitrite-oxidizing bacterium from the phylum Chloroflexi.</title>
        <authorList>
            <person name="Sorokin D.Y."/>
            <person name="Lucker S."/>
            <person name="Vejmelkova D."/>
            <person name="Kostrikina N.A."/>
            <person name="Kleerebezem R."/>
            <person name="Rijpstra W.I."/>
            <person name="Damste J.S."/>
            <person name="Le Paslier D."/>
            <person name="Muyzer G."/>
            <person name="Wagner M."/>
            <person name="van Loosdrecht M.C."/>
            <person name="Daims H."/>
        </authorList>
    </citation>
    <scope>NUCLEOTIDE SEQUENCE [LARGE SCALE GENOMIC DNA]</scope>
    <source>
        <strain evidence="4">none</strain>
    </source>
</reference>
<feature type="compositionally biased region" description="Low complexity" evidence="1">
    <location>
        <begin position="35"/>
        <end position="57"/>
    </location>
</feature>
<keyword evidence="4" id="KW-1185">Reference proteome</keyword>
<accession>I4EJW3</accession>
<evidence type="ECO:0008006" key="5">
    <source>
        <dbReference type="Google" id="ProtNLM"/>
    </source>
</evidence>
<dbReference type="RefSeq" id="WP_008479547.1">
    <property type="nucleotide sequence ID" value="NZ_CAGS01000364.1"/>
</dbReference>
<gene>
    <name evidence="3" type="ORF">NITHO_4260003</name>
</gene>